<dbReference type="RefSeq" id="WP_158408336.1">
    <property type="nucleotide sequence ID" value="NZ_CP010537.1"/>
</dbReference>
<proteinExistence type="predicted"/>
<dbReference type="AlphaFoldDB" id="A0A0C4YPF7"/>
<accession>A0A0C4YPF7</accession>
<organism evidence="1 2">
    <name type="scientific">Cupriavidus basilensis</name>
    <dbReference type="NCBI Taxonomy" id="68895"/>
    <lineage>
        <taxon>Bacteria</taxon>
        <taxon>Pseudomonadati</taxon>
        <taxon>Pseudomonadota</taxon>
        <taxon>Betaproteobacteria</taxon>
        <taxon>Burkholderiales</taxon>
        <taxon>Burkholderiaceae</taxon>
        <taxon>Cupriavidus</taxon>
    </lineage>
</organism>
<dbReference type="OrthoDB" id="9104467at2"/>
<sequence>MRGGNVFLNAGVNALQNGSGLLFASPNIITAPVTQIDLSTHTMRSMVGGIAGAAQV</sequence>
<dbReference type="Proteomes" id="UP000031843">
    <property type="component" value="Chromosome secondary"/>
</dbReference>
<reference evidence="1 2" key="1">
    <citation type="journal article" date="2015" name="Genome Announc.">
        <title>Complete Genome Sequence of Cupriavidus basilensis 4G11, Isolated from the Oak Ridge Field Research Center Site.</title>
        <authorList>
            <person name="Ray J."/>
            <person name="Waters R.J."/>
            <person name="Skerker J.M."/>
            <person name="Kuehl J.V."/>
            <person name="Price M.N."/>
            <person name="Huang J."/>
            <person name="Chakraborty R."/>
            <person name="Arkin A.P."/>
            <person name="Deutschbauer A."/>
        </authorList>
    </citation>
    <scope>NUCLEOTIDE SEQUENCE [LARGE SCALE GENOMIC DNA]</scope>
    <source>
        <strain evidence="1">4G11</strain>
    </source>
</reference>
<gene>
    <name evidence="1" type="ORF">RR42_s2784</name>
</gene>
<keyword evidence="2" id="KW-1185">Reference proteome</keyword>
<evidence type="ECO:0000313" key="1">
    <source>
        <dbReference type="EMBL" id="AJG24365.1"/>
    </source>
</evidence>
<dbReference type="KEGG" id="cbw:RR42_s2784"/>
<dbReference type="EMBL" id="CP010537">
    <property type="protein sequence ID" value="AJG24365.1"/>
    <property type="molecule type" value="Genomic_DNA"/>
</dbReference>
<protein>
    <submittedName>
        <fullName evidence="1">Uncharacterized protein</fullName>
    </submittedName>
</protein>
<name>A0A0C4YPF7_9BURK</name>
<evidence type="ECO:0000313" key="2">
    <source>
        <dbReference type="Proteomes" id="UP000031843"/>
    </source>
</evidence>